<dbReference type="RefSeq" id="WP_069307695.1">
    <property type="nucleotide sequence ID" value="NZ_MCRJ01000094.1"/>
</dbReference>
<dbReference type="Pfam" id="PF13560">
    <property type="entry name" value="HTH_31"/>
    <property type="match status" value="1"/>
</dbReference>
<proteinExistence type="predicted"/>
<dbReference type="AlphaFoldDB" id="A0A1E3GZA8"/>
<dbReference type="SMART" id="SM00530">
    <property type="entry name" value="HTH_XRE"/>
    <property type="match status" value="1"/>
</dbReference>
<organism evidence="2 3">
    <name type="scientific">Methylobrevis pamukkalensis</name>
    <dbReference type="NCBI Taxonomy" id="1439726"/>
    <lineage>
        <taxon>Bacteria</taxon>
        <taxon>Pseudomonadati</taxon>
        <taxon>Pseudomonadota</taxon>
        <taxon>Alphaproteobacteria</taxon>
        <taxon>Hyphomicrobiales</taxon>
        <taxon>Pleomorphomonadaceae</taxon>
        <taxon>Methylobrevis</taxon>
    </lineage>
</organism>
<comment type="caution">
    <text evidence="2">The sequence shown here is derived from an EMBL/GenBank/DDBJ whole genome shotgun (WGS) entry which is preliminary data.</text>
</comment>
<dbReference type="Gene3D" id="1.10.260.40">
    <property type="entry name" value="lambda repressor-like DNA-binding domains"/>
    <property type="match status" value="1"/>
</dbReference>
<keyword evidence="3" id="KW-1185">Reference proteome</keyword>
<dbReference type="PATRIC" id="fig|1439726.3.peg.3483"/>
<dbReference type="PROSITE" id="PS50943">
    <property type="entry name" value="HTH_CROC1"/>
    <property type="match status" value="1"/>
</dbReference>
<dbReference type="InterPro" id="IPR010982">
    <property type="entry name" value="Lambda_DNA-bd_dom_sf"/>
</dbReference>
<protein>
    <submittedName>
        <fullName evidence="2">Helix-turn-helix domain protein</fullName>
    </submittedName>
</protein>
<dbReference type="InterPro" id="IPR001387">
    <property type="entry name" value="Cro/C1-type_HTH"/>
</dbReference>
<feature type="domain" description="HTH cro/C1-type" evidence="1">
    <location>
        <begin position="8"/>
        <end position="66"/>
    </location>
</feature>
<dbReference type="Proteomes" id="UP000094622">
    <property type="component" value="Unassembled WGS sequence"/>
</dbReference>
<name>A0A1E3GZA8_9HYPH</name>
<dbReference type="GO" id="GO:0003677">
    <property type="term" value="F:DNA binding"/>
    <property type="evidence" value="ECO:0007669"/>
    <property type="project" value="InterPro"/>
</dbReference>
<dbReference type="EMBL" id="MCRJ01000094">
    <property type="protein sequence ID" value="ODN69364.1"/>
    <property type="molecule type" value="Genomic_DNA"/>
</dbReference>
<accession>A0A1E3GZA8</accession>
<dbReference type="CDD" id="cd00093">
    <property type="entry name" value="HTH_XRE"/>
    <property type="match status" value="1"/>
</dbReference>
<dbReference type="SUPFAM" id="SSF47413">
    <property type="entry name" value="lambda repressor-like DNA-binding domains"/>
    <property type="match status" value="1"/>
</dbReference>
<dbReference type="OrthoDB" id="9809730at2"/>
<evidence type="ECO:0000259" key="1">
    <source>
        <dbReference type="PROSITE" id="PS50943"/>
    </source>
</evidence>
<evidence type="ECO:0000313" key="3">
    <source>
        <dbReference type="Proteomes" id="UP000094622"/>
    </source>
</evidence>
<sequence length="121" mass="13381">MTPFGARLREMRRRKGVTMSEMATALGVSPAYLSALEHGRRGRPTWFMVQRIIAYFNVIWDEAEDLQRLAEQSDPKVTLDTAGLDPKATELANLLARDIGKLAPAALDRLIAEVKKGTAEG</sequence>
<reference evidence="2 3" key="1">
    <citation type="submission" date="2016-07" db="EMBL/GenBank/DDBJ databases">
        <title>Draft Genome Sequence of Methylobrevis pamukkalensis PK2.</title>
        <authorList>
            <person name="Vasilenko O.V."/>
            <person name="Doronina N.V."/>
            <person name="Shmareva M.N."/>
            <person name="Tarlachkov S.V."/>
            <person name="Mustakhimov I."/>
            <person name="Trotsenko Y.A."/>
        </authorList>
    </citation>
    <scope>NUCLEOTIDE SEQUENCE [LARGE SCALE GENOMIC DNA]</scope>
    <source>
        <strain evidence="2 3">PK2</strain>
    </source>
</reference>
<gene>
    <name evidence="2" type="ORF">A6302_03315</name>
</gene>
<evidence type="ECO:0000313" key="2">
    <source>
        <dbReference type="EMBL" id="ODN69364.1"/>
    </source>
</evidence>